<comment type="caution">
    <text evidence="2">The sequence shown here is derived from an EMBL/GenBank/DDBJ whole genome shotgun (WGS) entry which is preliminary data.</text>
</comment>
<reference evidence="2" key="1">
    <citation type="journal article" date="2022" name="bioRxiv">
        <title>Sequencing and chromosome-scale assembly of the giantPleurodeles waltlgenome.</title>
        <authorList>
            <person name="Brown T."/>
            <person name="Elewa A."/>
            <person name="Iarovenko S."/>
            <person name="Subramanian E."/>
            <person name="Araus A.J."/>
            <person name="Petzold A."/>
            <person name="Susuki M."/>
            <person name="Suzuki K.-i.T."/>
            <person name="Hayashi T."/>
            <person name="Toyoda A."/>
            <person name="Oliveira C."/>
            <person name="Osipova E."/>
            <person name="Leigh N.D."/>
            <person name="Simon A."/>
            <person name="Yun M.H."/>
        </authorList>
    </citation>
    <scope>NUCLEOTIDE SEQUENCE</scope>
    <source>
        <strain evidence="2">20211129_DDA</strain>
        <tissue evidence="2">Liver</tissue>
    </source>
</reference>
<evidence type="ECO:0000313" key="2">
    <source>
        <dbReference type="EMBL" id="KAJ1170825.1"/>
    </source>
</evidence>
<keyword evidence="3" id="KW-1185">Reference proteome</keyword>
<protein>
    <submittedName>
        <fullName evidence="2">Uncharacterized protein</fullName>
    </submittedName>
</protein>
<dbReference type="EMBL" id="JANPWB010000007">
    <property type="protein sequence ID" value="KAJ1170825.1"/>
    <property type="molecule type" value="Genomic_DNA"/>
</dbReference>
<dbReference type="Proteomes" id="UP001066276">
    <property type="component" value="Chromosome 4_1"/>
</dbReference>
<dbReference type="AlphaFoldDB" id="A0AAV7T351"/>
<accession>A0AAV7T351</accession>
<evidence type="ECO:0000256" key="1">
    <source>
        <dbReference type="SAM" id="MobiDB-lite"/>
    </source>
</evidence>
<feature type="region of interest" description="Disordered" evidence="1">
    <location>
        <begin position="52"/>
        <end position="125"/>
    </location>
</feature>
<organism evidence="2 3">
    <name type="scientific">Pleurodeles waltl</name>
    <name type="common">Iberian ribbed newt</name>
    <dbReference type="NCBI Taxonomy" id="8319"/>
    <lineage>
        <taxon>Eukaryota</taxon>
        <taxon>Metazoa</taxon>
        <taxon>Chordata</taxon>
        <taxon>Craniata</taxon>
        <taxon>Vertebrata</taxon>
        <taxon>Euteleostomi</taxon>
        <taxon>Amphibia</taxon>
        <taxon>Batrachia</taxon>
        <taxon>Caudata</taxon>
        <taxon>Salamandroidea</taxon>
        <taxon>Salamandridae</taxon>
        <taxon>Pleurodelinae</taxon>
        <taxon>Pleurodeles</taxon>
    </lineage>
</organism>
<gene>
    <name evidence="2" type="ORF">NDU88_002696</name>
</gene>
<sequence length="125" mass="13881">MEEVLTRKSFGREPIWLAFQVMAGRNRHFAPSPGKEDEEAETEGVRMVREKAEALERTEKKAVEDPRTERKAGEASAAIIAVEEWGGHRNPAAPQNTAEDQEALHQNSRPRSGKSMASAGVWGRT</sequence>
<evidence type="ECO:0000313" key="3">
    <source>
        <dbReference type="Proteomes" id="UP001066276"/>
    </source>
</evidence>
<feature type="compositionally biased region" description="Basic and acidic residues" evidence="1">
    <location>
        <begin position="52"/>
        <end position="73"/>
    </location>
</feature>
<name>A0AAV7T351_PLEWA</name>
<proteinExistence type="predicted"/>
<feature type="compositionally biased region" description="Polar residues" evidence="1">
    <location>
        <begin position="93"/>
        <end position="110"/>
    </location>
</feature>